<name>A0A2M9D8Q5_9MICO</name>
<organism evidence="1 2">
    <name type="scientific">Salinibacterium amurskyense</name>
    <dbReference type="NCBI Taxonomy" id="205941"/>
    <lineage>
        <taxon>Bacteria</taxon>
        <taxon>Bacillati</taxon>
        <taxon>Actinomycetota</taxon>
        <taxon>Actinomycetes</taxon>
        <taxon>Micrococcales</taxon>
        <taxon>Microbacteriaceae</taxon>
        <taxon>Salinibacterium</taxon>
    </lineage>
</organism>
<dbReference type="AlphaFoldDB" id="A0A2M9D8Q5"/>
<dbReference type="EMBL" id="PGFH01000001">
    <property type="protein sequence ID" value="PJJ82032.1"/>
    <property type="molecule type" value="Genomic_DNA"/>
</dbReference>
<comment type="caution">
    <text evidence="1">The sequence shown here is derived from an EMBL/GenBank/DDBJ whole genome shotgun (WGS) entry which is preliminary data.</text>
</comment>
<dbReference type="Proteomes" id="UP000231742">
    <property type="component" value="Unassembled WGS sequence"/>
</dbReference>
<proteinExistence type="predicted"/>
<dbReference type="RefSeq" id="WP_100388664.1">
    <property type="nucleotide sequence ID" value="NZ_BMZU01000001.1"/>
</dbReference>
<evidence type="ECO:0008006" key="3">
    <source>
        <dbReference type="Google" id="ProtNLM"/>
    </source>
</evidence>
<dbReference type="OrthoDB" id="5121090at2"/>
<reference evidence="1 2" key="1">
    <citation type="submission" date="2017-11" db="EMBL/GenBank/DDBJ databases">
        <title>Genomic Encyclopedia of Archaeal and Bacterial Type Strains, Phase II (KMG-II): From Individual Species to Whole Genera.</title>
        <authorList>
            <person name="Goeker M."/>
        </authorList>
    </citation>
    <scope>NUCLEOTIDE SEQUENCE [LARGE SCALE GENOMIC DNA]</scope>
    <source>
        <strain evidence="1 2">DSM 16400</strain>
    </source>
</reference>
<protein>
    <recommendedName>
        <fullName evidence="3">Methyltransferase</fullName>
    </recommendedName>
</protein>
<evidence type="ECO:0000313" key="2">
    <source>
        <dbReference type="Proteomes" id="UP000231742"/>
    </source>
</evidence>
<accession>A0A2M9D8Q5</accession>
<keyword evidence="2" id="KW-1185">Reference proteome</keyword>
<gene>
    <name evidence="1" type="ORF">CLV85_1220</name>
</gene>
<sequence>MTNHTLTGQTWVAFTQAGAVGSVHRVTDGFTFKLLKDEDYRGVYPTLDAAKSALHASLLPGTSWPEFREH</sequence>
<evidence type="ECO:0000313" key="1">
    <source>
        <dbReference type="EMBL" id="PJJ82032.1"/>
    </source>
</evidence>